<comment type="caution">
    <text evidence="1">The sequence shown here is derived from an EMBL/GenBank/DDBJ whole genome shotgun (WGS) entry which is preliminary data.</text>
</comment>
<proteinExistence type="predicted"/>
<dbReference type="EMBL" id="JANURN010000001">
    <property type="protein sequence ID" value="MDL0081251.1"/>
    <property type="molecule type" value="Genomic_DNA"/>
</dbReference>
<name>A0ACC6FPW9_9HELI</name>
<accession>A0ACC6FPW9</accession>
<dbReference type="Proteomes" id="UP001173802">
    <property type="component" value="Unassembled WGS sequence"/>
</dbReference>
<organism evidence="1 2">
    <name type="scientific">Helicobacter zhangjianzhongii</name>
    <dbReference type="NCBI Taxonomy" id="2974574"/>
    <lineage>
        <taxon>Bacteria</taxon>
        <taxon>Pseudomonadati</taxon>
        <taxon>Campylobacterota</taxon>
        <taxon>Epsilonproteobacteria</taxon>
        <taxon>Campylobacterales</taxon>
        <taxon>Helicobacteraceae</taxon>
        <taxon>Helicobacter</taxon>
    </lineage>
</organism>
<evidence type="ECO:0000313" key="1">
    <source>
        <dbReference type="EMBL" id="MDL0081251.1"/>
    </source>
</evidence>
<keyword evidence="2" id="KW-1185">Reference proteome</keyword>
<evidence type="ECO:0000313" key="2">
    <source>
        <dbReference type="Proteomes" id="UP001173802"/>
    </source>
</evidence>
<sequence length="53" mass="5725">MELESAFYACLLQYDSKNCGGAVGALRFLGKVSDLSGRAFHKNRNTAALLTQS</sequence>
<reference evidence="1 2" key="1">
    <citation type="journal article" date="2023" name="Microorganisms">
        <title>Isolation and Genomic Characteristics of Cat-Borne Campylobacter felis sp. nov. and Sheep-Borne Campylobacter ovis sp. nov.</title>
        <authorList>
            <person name="Wang H."/>
            <person name="Li Y."/>
            <person name="Gu Y."/>
            <person name="Zhou G."/>
            <person name="Chen X."/>
            <person name="Zhang X."/>
            <person name="Shao Z."/>
            <person name="Zhang J."/>
            <person name="Zhang M."/>
        </authorList>
    </citation>
    <scope>NUCLEOTIDE SEQUENCE [LARGE SCALE GENOMIC DNA]</scope>
    <source>
        <strain evidence="1 2">XJK30-2</strain>
    </source>
</reference>
<gene>
    <name evidence="1" type="ORF">NYG90_00905</name>
</gene>
<protein>
    <submittedName>
        <fullName evidence="1">Uncharacterized protein</fullName>
    </submittedName>
</protein>